<dbReference type="EMBL" id="MN740878">
    <property type="protein sequence ID" value="QHU16278.1"/>
    <property type="molecule type" value="Genomic_DNA"/>
</dbReference>
<dbReference type="AlphaFoldDB" id="A0A6C0KIZ1"/>
<organism evidence="1">
    <name type="scientific">viral metagenome</name>
    <dbReference type="NCBI Taxonomy" id="1070528"/>
    <lineage>
        <taxon>unclassified sequences</taxon>
        <taxon>metagenomes</taxon>
        <taxon>organismal metagenomes</taxon>
    </lineage>
</organism>
<sequence>MKHCHISIMCNELEFIEHKLPFLYKYFDQIIFVDYDIVNKRNSIDGTIEYIEQFDDKYNKIKLIKDFNPNTVTNYNGVSFIEKQKMFAEASKYVKDNIDLIWATDLDEFFDVELIQNVENLYNNDSQLISVDLPHKIFVYNQYNYLNKDDFYIAPRITKHIKNKVYGHCNFDKYGKTIKFNKFYLYHFAFIGLKRCSFKLLSCYKANIEYVKKWIEYYRKSLLENKKYIKISHPNPNLNLYTENYNGNFPSYLDIDNLCKRLNNCI</sequence>
<evidence type="ECO:0000313" key="1">
    <source>
        <dbReference type="EMBL" id="QHU16278.1"/>
    </source>
</evidence>
<protein>
    <recommendedName>
        <fullName evidence="2">Glycosyltransferase 2-like domain-containing protein</fullName>
    </recommendedName>
</protein>
<proteinExistence type="predicted"/>
<reference evidence="1" key="1">
    <citation type="journal article" date="2020" name="Nature">
        <title>Giant virus diversity and host interactions through global metagenomics.</title>
        <authorList>
            <person name="Schulz F."/>
            <person name="Roux S."/>
            <person name="Paez-Espino D."/>
            <person name="Jungbluth S."/>
            <person name="Walsh D.A."/>
            <person name="Denef V.J."/>
            <person name="McMahon K.D."/>
            <person name="Konstantinidis K.T."/>
            <person name="Eloe-Fadrosh E.A."/>
            <person name="Kyrpides N.C."/>
            <person name="Woyke T."/>
        </authorList>
    </citation>
    <scope>NUCLEOTIDE SEQUENCE</scope>
    <source>
        <strain evidence="1">GVMAG-S-3300011013-78</strain>
    </source>
</reference>
<name>A0A6C0KIZ1_9ZZZZ</name>
<evidence type="ECO:0008006" key="2">
    <source>
        <dbReference type="Google" id="ProtNLM"/>
    </source>
</evidence>
<accession>A0A6C0KIZ1</accession>